<feature type="domain" description="2EXR" evidence="1">
    <location>
        <begin position="119"/>
        <end position="202"/>
    </location>
</feature>
<dbReference type="OrthoDB" id="3546385at2759"/>
<sequence>MVMTRQLSRLSSSNGLPTTSPVGYTFVDENWVTHTISPPRAYTNKDGKRVPHSFISSCVWGPPPRMVIGPVKIAEKARCEDKVLWGSSSNVEDYNHKRQLLDKSRQSAKELLFASQGTFHPFPRLPPEIRQKIWRLAMMVATEVEIRCSGHTVHRGAGGCGTAWGTPRIFAATALLPPLMLVNHESHRAAARHYRRRFQGVHRGGGVLAAFPITLDLGADIAHLLREDDFDIVQKVILEFDDRGLGIEDNNCLRTILSARNMKEIEIRLWRSKNIGMRWLRCPYQSVQGAYMRLRRTNMDWVAPEIRFIILTQGNKDIAEVHYFSGGLLESMDVPEIETALLA</sequence>
<reference evidence="2 3" key="1">
    <citation type="submission" date="2014-04" db="EMBL/GenBank/DDBJ databases">
        <authorList>
            <consortium name="DOE Joint Genome Institute"/>
            <person name="Kuo A."/>
            <person name="Martino E."/>
            <person name="Perotto S."/>
            <person name="Kohler A."/>
            <person name="Nagy L.G."/>
            <person name="Floudas D."/>
            <person name="Copeland A."/>
            <person name="Barry K.W."/>
            <person name="Cichocki N."/>
            <person name="Veneault-Fourrey C."/>
            <person name="LaButti K."/>
            <person name="Lindquist E.A."/>
            <person name="Lipzen A."/>
            <person name="Lundell T."/>
            <person name="Morin E."/>
            <person name="Murat C."/>
            <person name="Sun H."/>
            <person name="Tunlid A."/>
            <person name="Henrissat B."/>
            <person name="Grigoriev I.V."/>
            <person name="Hibbett D.S."/>
            <person name="Martin F."/>
            <person name="Nordberg H.P."/>
            <person name="Cantor M.N."/>
            <person name="Hua S.X."/>
        </authorList>
    </citation>
    <scope>NUCLEOTIDE SEQUENCE [LARGE SCALE GENOMIC DNA]</scope>
    <source>
        <strain evidence="2 3">Zn</strain>
    </source>
</reference>
<dbReference type="InterPro" id="IPR045518">
    <property type="entry name" value="2EXR"/>
</dbReference>
<dbReference type="PANTHER" id="PTHR35910:SF1">
    <property type="entry name" value="2EXR DOMAIN-CONTAINING PROTEIN"/>
    <property type="match status" value="1"/>
</dbReference>
<dbReference type="EMBL" id="KN832879">
    <property type="protein sequence ID" value="KIM98787.1"/>
    <property type="molecule type" value="Genomic_DNA"/>
</dbReference>
<dbReference type="Proteomes" id="UP000054321">
    <property type="component" value="Unassembled WGS sequence"/>
</dbReference>
<dbReference type="InParanoid" id="A0A0C3DA13"/>
<proteinExistence type="predicted"/>
<evidence type="ECO:0000259" key="1">
    <source>
        <dbReference type="Pfam" id="PF20150"/>
    </source>
</evidence>
<dbReference type="PANTHER" id="PTHR35910">
    <property type="entry name" value="2EXR DOMAIN-CONTAINING PROTEIN"/>
    <property type="match status" value="1"/>
</dbReference>
<keyword evidence="3" id="KW-1185">Reference proteome</keyword>
<dbReference type="AlphaFoldDB" id="A0A0C3DA13"/>
<gene>
    <name evidence="2" type="ORF">OIDMADRAFT_146492</name>
</gene>
<organism evidence="2 3">
    <name type="scientific">Oidiodendron maius (strain Zn)</name>
    <dbReference type="NCBI Taxonomy" id="913774"/>
    <lineage>
        <taxon>Eukaryota</taxon>
        <taxon>Fungi</taxon>
        <taxon>Dikarya</taxon>
        <taxon>Ascomycota</taxon>
        <taxon>Pezizomycotina</taxon>
        <taxon>Leotiomycetes</taxon>
        <taxon>Leotiomycetes incertae sedis</taxon>
        <taxon>Myxotrichaceae</taxon>
        <taxon>Oidiodendron</taxon>
    </lineage>
</organism>
<evidence type="ECO:0000313" key="2">
    <source>
        <dbReference type="EMBL" id="KIM98787.1"/>
    </source>
</evidence>
<dbReference type="HOGENOM" id="CLU_809163_0_0_1"/>
<name>A0A0C3DA13_OIDMZ</name>
<protein>
    <recommendedName>
        <fullName evidence="1">2EXR domain-containing protein</fullName>
    </recommendedName>
</protein>
<reference evidence="3" key="2">
    <citation type="submission" date="2015-01" db="EMBL/GenBank/DDBJ databases">
        <title>Evolutionary Origins and Diversification of the Mycorrhizal Mutualists.</title>
        <authorList>
            <consortium name="DOE Joint Genome Institute"/>
            <consortium name="Mycorrhizal Genomics Consortium"/>
            <person name="Kohler A."/>
            <person name="Kuo A."/>
            <person name="Nagy L.G."/>
            <person name="Floudas D."/>
            <person name="Copeland A."/>
            <person name="Barry K.W."/>
            <person name="Cichocki N."/>
            <person name="Veneault-Fourrey C."/>
            <person name="LaButti K."/>
            <person name="Lindquist E.A."/>
            <person name="Lipzen A."/>
            <person name="Lundell T."/>
            <person name="Morin E."/>
            <person name="Murat C."/>
            <person name="Riley R."/>
            <person name="Ohm R."/>
            <person name="Sun H."/>
            <person name="Tunlid A."/>
            <person name="Henrissat B."/>
            <person name="Grigoriev I.V."/>
            <person name="Hibbett D.S."/>
            <person name="Martin F."/>
        </authorList>
    </citation>
    <scope>NUCLEOTIDE SEQUENCE [LARGE SCALE GENOMIC DNA]</scope>
    <source>
        <strain evidence="3">Zn</strain>
    </source>
</reference>
<accession>A0A0C3DA13</accession>
<dbReference type="Pfam" id="PF20150">
    <property type="entry name" value="2EXR"/>
    <property type="match status" value="1"/>
</dbReference>
<evidence type="ECO:0000313" key="3">
    <source>
        <dbReference type="Proteomes" id="UP000054321"/>
    </source>
</evidence>